<dbReference type="Proteomes" id="UP000523079">
    <property type="component" value="Unassembled WGS sequence"/>
</dbReference>
<evidence type="ECO:0000256" key="4">
    <source>
        <dbReference type="ARBA" id="ARBA00022833"/>
    </source>
</evidence>
<dbReference type="Gene3D" id="3.40.50.720">
    <property type="entry name" value="NAD(P)-binding Rossmann-like Domain"/>
    <property type="match status" value="1"/>
</dbReference>
<organism evidence="7 8">
    <name type="scientific">Microlunatus kandeliicorticis</name>
    <dbReference type="NCBI Taxonomy" id="1759536"/>
    <lineage>
        <taxon>Bacteria</taxon>
        <taxon>Bacillati</taxon>
        <taxon>Actinomycetota</taxon>
        <taxon>Actinomycetes</taxon>
        <taxon>Propionibacteriales</taxon>
        <taxon>Propionibacteriaceae</taxon>
        <taxon>Microlunatus</taxon>
    </lineage>
</organism>
<proteinExistence type="inferred from homology"/>
<keyword evidence="5" id="KW-0560">Oxidoreductase</keyword>
<reference evidence="7 8" key="1">
    <citation type="submission" date="2020-07" db="EMBL/GenBank/DDBJ databases">
        <title>Sequencing the genomes of 1000 actinobacteria strains.</title>
        <authorList>
            <person name="Klenk H.-P."/>
        </authorList>
    </citation>
    <scope>NUCLEOTIDE SEQUENCE [LARGE SCALE GENOMIC DNA]</scope>
    <source>
        <strain evidence="7 8">DSM 100723</strain>
    </source>
</reference>
<dbReference type="PANTHER" id="PTHR43161:SF9">
    <property type="entry name" value="SORBITOL DEHYDROGENASE"/>
    <property type="match status" value="1"/>
</dbReference>
<dbReference type="PANTHER" id="PTHR43161">
    <property type="entry name" value="SORBITOL DEHYDROGENASE"/>
    <property type="match status" value="1"/>
</dbReference>
<evidence type="ECO:0000313" key="7">
    <source>
        <dbReference type="EMBL" id="MBA8794203.1"/>
    </source>
</evidence>
<dbReference type="Pfam" id="PF08240">
    <property type="entry name" value="ADH_N"/>
    <property type="match status" value="1"/>
</dbReference>
<evidence type="ECO:0000256" key="3">
    <source>
        <dbReference type="ARBA" id="ARBA00022723"/>
    </source>
</evidence>
<dbReference type="Gene3D" id="3.90.180.10">
    <property type="entry name" value="Medium-chain alcohol dehydrogenases, catalytic domain"/>
    <property type="match status" value="1"/>
</dbReference>
<dbReference type="Pfam" id="PF00107">
    <property type="entry name" value="ADH_zinc_N"/>
    <property type="match status" value="1"/>
</dbReference>
<dbReference type="RefSeq" id="WP_182559702.1">
    <property type="nucleotide sequence ID" value="NZ_JACGWT010000002.1"/>
</dbReference>
<dbReference type="EMBL" id="JACGWT010000002">
    <property type="protein sequence ID" value="MBA8794203.1"/>
    <property type="molecule type" value="Genomic_DNA"/>
</dbReference>
<comment type="caution">
    <text evidence="7">The sequence shown here is derived from an EMBL/GenBank/DDBJ whole genome shotgun (WGS) entry which is preliminary data.</text>
</comment>
<evidence type="ECO:0000256" key="5">
    <source>
        <dbReference type="ARBA" id="ARBA00023002"/>
    </source>
</evidence>
<gene>
    <name evidence="7" type="ORF">FHX74_001808</name>
</gene>
<dbReference type="InterPro" id="IPR013154">
    <property type="entry name" value="ADH-like_N"/>
</dbReference>
<feature type="domain" description="Enoyl reductase (ER)" evidence="6">
    <location>
        <begin position="16"/>
        <end position="343"/>
    </location>
</feature>
<dbReference type="InterPro" id="IPR020843">
    <property type="entry name" value="ER"/>
</dbReference>
<name>A0A7W3P5R7_9ACTN</name>
<dbReference type="InterPro" id="IPR011032">
    <property type="entry name" value="GroES-like_sf"/>
</dbReference>
<evidence type="ECO:0000256" key="2">
    <source>
        <dbReference type="ARBA" id="ARBA00008072"/>
    </source>
</evidence>
<dbReference type="InterPro" id="IPR013149">
    <property type="entry name" value="ADH-like_C"/>
</dbReference>
<sequence length="345" mass="35472">MDVPDRVRAVRVPRAGELEVTSVELPAPRPDEAVVRIGYGGVCGSDLHYWTHGNSGTSILREPLVLGHEVVGTVARTAADGSGPAEGTEVAVHPATPVDDGVTRYPADRPNLAPLGTYLGSAAHLPHTAGAFADYAVLPSRMLRPLPAGLSLRLAALTEPASVAWHGVARAGDVRGRSVLVVGAGPIGALTVGVLVRAGAEVTAVDLHERPLALATALGAHRVVDARDADAVRAVQPDVAIETSGSAPGLASAVESVTRGGIVVLVGMLPPGPQPVPVAVATVRELELRGSFRFNDEIDEVITALADGSLAVEPVISHEFDADDAVEAFRTAGDPAASSKVLLRF</sequence>
<protein>
    <submittedName>
        <fullName evidence="7">Threonine dehydrogenase-like Zn-dependent dehydrogenase</fullName>
    </submittedName>
</protein>
<evidence type="ECO:0000313" key="8">
    <source>
        <dbReference type="Proteomes" id="UP000523079"/>
    </source>
</evidence>
<dbReference type="SUPFAM" id="SSF51735">
    <property type="entry name" value="NAD(P)-binding Rossmann-fold domains"/>
    <property type="match status" value="1"/>
</dbReference>
<comment type="similarity">
    <text evidence="2">Belongs to the zinc-containing alcohol dehydrogenase family.</text>
</comment>
<comment type="cofactor">
    <cofactor evidence="1">
        <name>Zn(2+)</name>
        <dbReference type="ChEBI" id="CHEBI:29105"/>
    </cofactor>
</comment>
<keyword evidence="8" id="KW-1185">Reference proteome</keyword>
<keyword evidence="4" id="KW-0862">Zinc</keyword>
<dbReference type="GO" id="GO:0016491">
    <property type="term" value="F:oxidoreductase activity"/>
    <property type="evidence" value="ECO:0007669"/>
    <property type="project" value="UniProtKB-KW"/>
</dbReference>
<dbReference type="SMART" id="SM00829">
    <property type="entry name" value="PKS_ER"/>
    <property type="match status" value="1"/>
</dbReference>
<dbReference type="AlphaFoldDB" id="A0A7W3P5R7"/>
<accession>A0A7W3P5R7</accession>
<dbReference type="InterPro" id="IPR036291">
    <property type="entry name" value="NAD(P)-bd_dom_sf"/>
</dbReference>
<keyword evidence="3" id="KW-0479">Metal-binding</keyword>
<evidence type="ECO:0000256" key="1">
    <source>
        <dbReference type="ARBA" id="ARBA00001947"/>
    </source>
</evidence>
<dbReference type="GO" id="GO:0046872">
    <property type="term" value="F:metal ion binding"/>
    <property type="evidence" value="ECO:0007669"/>
    <property type="project" value="UniProtKB-KW"/>
</dbReference>
<dbReference type="SUPFAM" id="SSF50129">
    <property type="entry name" value="GroES-like"/>
    <property type="match status" value="1"/>
</dbReference>
<evidence type="ECO:0000259" key="6">
    <source>
        <dbReference type="SMART" id="SM00829"/>
    </source>
</evidence>
<dbReference type="CDD" id="cd08232">
    <property type="entry name" value="idonate-5-DH"/>
    <property type="match status" value="1"/>
</dbReference>